<evidence type="ECO:0000256" key="2">
    <source>
        <dbReference type="ARBA" id="ARBA00023157"/>
    </source>
</evidence>
<dbReference type="InterPro" id="IPR033989">
    <property type="entry name" value="CD209-like_CTLD"/>
</dbReference>
<dbReference type="InterPro" id="IPR016187">
    <property type="entry name" value="CTDL_fold"/>
</dbReference>
<dbReference type="InterPro" id="IPR018378">
    <property type="entry name" value="C-type_lectin_CS"/>
</dbReference>
<keyword evidence="3" id="KW-0175">Coiled coil</keyword>
<dbReference type="Proteomes" id="UP001557470">
    <property type="component" value="Unassembled WGS sequence"/>
</dbReference>
<name>A0ABD0WHC3_UMBPY</name>
<keyword evidence="4" id="KW-0472">Membrane</keyword>
<evidence type="ECO:0000313" key="6">
    <source>
        <dbReference type="EMBL" id="KAL0970780.1"/>
    </source>
</evidence>
<accession>A0ABD0WHC3</accession>
<dbReference type="PROSITE" id="PS50041">
    <property type="entry name" value="C_TYPE_LECTIN_2"/>
    <property type="match status" value="1"/>
</dbReference>
<dbReference type="SUPFAM" id="SSF56436">
    <property type="entry name" value="C-type lectin-like"/>
    <property type="match status" value="1"/>
</dbReference>
<gene>
    <name evidence="6" type="ORF">UPYG_G00247310</name>
</gene>
<keyword evidence="4" id="KW-1133">Transmembrane helix</keyword>
<evidence type="ECO:0000259" key="5">
    <source>
        <dbReference type="PROSITE" id="PS50041"/>
    </source>
</evidence>
<sequence>MKDIEEPAPGKGAVVITTEYHDDNTDTSDTQTFWTREPGLGNVPLACRRRWLWAGPVLCAVVLLALIISVSVSNKKTDNRFSSVQKSVGNLSSAIQTTKTFLEHNKASEAMLQKEVQRLTVSMEMAKQQLNSVSEKLKGLNELETLRTAVADLKCSLERVLKNGTAVGCCPLGWGLSGSSCYFFSVDGLPWNQARDYCSQSNAQLAILKTQQEWDYVTSKTRPLFYWLGLSDERTGDWEWVDGTPYIMDRSQWKPGQPDNWRGHGLGGTEDCAMIHSNGQLNDDHCTRSYRYVCQGHTLKQQAH</sequence>
<keyword evidence="7" id="KW-1185">Reference proteome</keyword>
<dbReference type="InterPro" id="IPR050111">
    <property type="entry name" value="C-type_lectin/snaclec_domain"/>
</dbReference>
<feature type="domain" description="C-type lectin" evidence="5">
    <location>
        <begin position="177"/>
        <end position="295"/>
    </location>
</feature>
<dbReference type="GO" id="GO:0030246">
    <property type="term" value="F:carbohydrate binding"/>
    <property type="evidence" value="ECO:0007669"/>
    <property type="project" value="UniProtKB-KW"/>
</dbReference>
<dbReference type="EMBL" id="JAGEUA010000007">
    <property type="protein sequence ID" value="KAL0970780.1"/>
    <property type="molecule type" value="Genomic_DNA"/>
</dbReference>
<feature type="transmembrane region" description="Helical" evidence="4">
    <location>
        <begin position="51"/>
        <end position="72"/>
    </location>
</feature>
<proteinExistence type="predicted"/>
<dbReference type="InterPro" id="IPR016186">
    <property type="entry name" value="C-type_lectin-like/link_sf"/>
</dbReference>
<dbReference type="SMART" id="SM00034">
    <property type="entry name" value="CLECT"/>
    <property type="match status" value="1"/>
</dbReference>
<comment type="caution">
    <text evidence="6">The sequence shown here is derived from an EMBL/GenBank/DDBJ whole genome shotgun (WGS) entry which is preliminary data.</text>
</comment>
<keyword evidence="1" id="KW-0430">Lectin</keyword>
<dbReference type="InterPro" id="IPR001304">
    <property type="entry name" value="C-type_lectin-like"/>
</dbReference>
<dbReference type="PROSITE" id="PS00615">
    <property type="entry name" value="C_TYPE_LECTIN_1"/>
    <property type="match status" value="1"/>
</dbReference>
<evidence type="ECO:0000313" key="7">
    <source>
        <dbReference type="Proteomes" id="UP001557470"/>
    </source>
</evidence>
<reference evidence="6 7" key="1">
    <citation type="submission" date="2024-06" db="EMBL/GenBank/DDBJ databases">
        <authorList>
            <person name="Pan Q."/>
            <person name="Wen M."/>
            <person name="Jouanno E."/>
            <person name="Zahm M."/>
            <person name="Klopp C."/>
            <person name="Cabau C."/>
            <person name="Louis A."/>
            <person name="Berthelot C."/>
            <person name="Parey E."/>
            <person name="Roest Crollius H."/>
            <person name="Montfort J."/>
            <person name="Robinson-Rechavi M."/>
            <person name="Bouchez O."/>
            <person name="Lampietro C."/>
            <person name="Lopez Roques C."/>
            <person name="Donnadieu C."/>
            <person name="Postlethwait J."/>
            <person name="Bobe J."/>
            <person name="Verreycken H."/>
            <person name="Guiguen Y."/>
        </authorList>
    </citation>
    <scope>NUCLEOTIDE SEQUENCE [LARGE SCALE GENOMIC DNA]</scope>
    <source>
        <strain evidence="6">Up_M1</strain>
        <tissue evidence="6">Testis</tissue>
    </source>
</reference>
<dbReference type="PANTHER" id="PTHR22803">
    <property type="entry name" value="MANNOSE, PHOSPHOLIPASE, LECTIN RECEPTOR RELATED"/>
    <property type="match status" value="1"/>
</dbReference>
<protein>
    <recommendedName>
        <fullName evidence="5">C-type lectin domain-containing protein</fullName>
    </recommendedName>
</protein>
<evidence type="ECO:0000256" key="4">
    <source>
        <dbReference type="SAM" id="Phobius"/>
    </source>
</evidence>
<keyword evidence="2" id="KW-1015">Disulfide bond</keyword>
<dbReference type="Gene3D" id="3.10.100.10">
    <property type="entry name" value="Mannose-Binding Protein A, subunit A"/>
    <property type="match status" value="1"/>
</dbReference>
<dbReference type="CDD" id="cd03590">
    <property type="entry name" value="CLECT_DC-SIGN_like"/>
    <property type="match status" value="1"/>
</dbReference>
<dbReference type="AlphaFoldDB" id="A0ABD0WHC3"/>
<dbReference type="Pfam" id="PF00059">
    <property type="entry name" value="Lectin_C"/>
    <property type="match status" value="1"/>
</dbReference>
<organism evidence="6 7">
    <name type="scientific">Umbra pygmaea</name>
    <name type="common">Eastern mudminnow</name>
    <dbReference type="NCBI Taxonomy" id="75934"/>
    <lineage>
        <taxon>Eukaryota</taxon>
        <taxon>Metazoa</taxon>
        <taxon>Chordata</taxon>
        <taxon>Craniata</taxon>
        <taxon>Vertebrata</taxon>
        <taxon>Euteleostomi</taxon>
        <taxon>Actinopterygii</taxon>
        <taxon>Neopterygii</taxon>
        <taxon>Teleostei</taxon>
        <taxon>Protacanthopterygii</taxon>
        <taxon>Esociformes</taxon>
        <taxon>Umbridae</taxon>
        <taxon>Umbra</taxon>
    </lineage>
</organism>
<feature type="coiled-coil region" evidence="3">
    <location>
        <begin position="109"/>
        <end position="163"/>
    </location>
</feature>
<keyword evidence="4" id="KW-0812">Transmembrane</keyword>
<evidence type="ECO:0000256" key="1">
    <source>
        <dbReference type="ARBA" id="ARBA00022734"/>
    </source>
</evidence>
<evidence type="ECO:0000256" key="3">
    <source>
        <dbReference type="SAM" id="Coils"/>
    </source>
</evidence>